<evidence type="ECO:0000256" key="3">
    <source>
        <dbReference type="ARBA" id="ARBA00023125"/>
    </source>
</evidence>
<keyword evidence="3" id="KW-0238">DNA-binding</keyword>
<dbReference type="SUPFAM" id="SSF101936">
    <property type="entry name" value="DNA-binding pseudobarrel domain"/>
    <property type="match status" value="1"/>
</dbReference>
<dbReference type="InterPro" id="IPR015300">
    <property type="entry name" value="DNA-bd_pseudobarrel_sf"/>
</dbReference>
<sequence length="190" mass="21699">MAVFVKVLTKIDVERTLSIPDGCVQALPEFQCIHGKELRVMDDVGNLWNFRCIIRVGVVPKLTIGSGTLIHLQGQITKSKFSGMIKGEKERLTIAYLIDLKKEHRKESTFEIISCLKLPLRIRYLNEQQVAVRQRANSIRVLHDSQSSNLNTFESIFVELVRFFSGPLGIVYDNVKPVFDELLKELLGWN</sequence>
<comment type="caution">
    <text evidence="6">The sequence shown here is derived from an EMBL/GenBank/DDBJ whole genome shotgun (WGS) entry which is preliminary data.</text>
</comment>
<comment type="subcellular location">
    <subcellularLocation>
        <location evidence="1">Nucleus</location>
    </subcellularLocation>
</comment>
<evidence type="ECO:0000256" key="1">
    <source>
        <dbReference type="ARBA" id="ARBA00004123"/>
    </source>
</evidence>
<gene>
    <name evidence="6" type="ORF">V6N12_048366</name>
</gene>
<dbReference type="EMBL" id="JBBPBM010000013">
    <property type="protein sequence ID" value="KAK8561292.1"/>
    <property type="molecule type" value="Genomic_DNA"/>
</dbReference>
<evidence type="ECO:0000256" key="2">
    <source>
        <dbReference type="ARBA" id="ARBA00023015"/>
    </source>
</evidence>
<accession>A0ABR2EH38</accession>
<protein>
    <submittedName>
        <fullName evidence="6">Uncharacterized protein</fullName>
    </submittedName>
</protein>
<evidence type="ECO:0000313" key="7">
    <source>
        <dbReference type="Proteomes" id="UP001472677"/>
    </source>
</evidence>
<name>A0ABR2EH38_9ROSI</name>
<dbReference type="Proteomes" id="UP001472677">
    <property type="component" value="Unassembled WGS sequence"/>
</dbReference>
<evidence type="ECO:0000313" key="6">
    <source>
        <dbReference type="EMBL" id="KAK8561292.1"/>
    </source>
</evidence>
<keyword evidence="5" id="KW-0539">Nucleus</keyword>
<organism evidence="6 7">
    <name type="scientific">Hibiscus sabdariffa</name>
    <name type="common">roselle</name>
    <dbReference type="NCBI Taxonomy" id="183260"/>
    <lineage>
        <taxon>Eukaryota</taxon>
        <taxon>Viridiplantae</taxon>
        <taxon>Streptophyta</taxon>
        <taxon>Embryophyta</taxon>
        <taxon>Tracheophyta</taxon>
        <taxon>Spermatophyta</taxon>
        <taxon>Magnoliopsida</taxon>
        <taxon>eudicotyledons</taxon>
        <taxon>Gunneridae</taxon>
        <taxon>Pentapetalae</taxon>
        <taxon>rosids</taxon>
        <taxon>malvids</taxon>
        <taxon>Malvales</taxon>
        <taxon>Malvaceae</taxon>
        <taxon>Malvoideae</taxon>
        <taxon>Hibiscus</taxon>
    </lineage>
</organism>
<proteinExistence type="predicted"/>
<keyword evidence="7" id="KW-1185">Reference proteome</keyword>
<keyword evidence="2" id="KW-0805">Transcription regulation</keyword>
<evidence type="ECO:0000256" key="4">
    <source>
        <dbReference type="ARBA" id="ARBA00023163"/>
    </source>
</evidence>
<reference evidence="6 7" key="1">
    <citation type="journal article" date="2024" name="G3 (Bethesda)">
        <title>Genome assembly of Hibiscus sabdariffa L. provides insights into metabolisms of medicinal natural products.</title>
        <authorList>
            <person name="Kim T."/>
        </authorList>
    </citation>
    <scope>NUCLEOTIDE SEQUENCE [LARGE SCALE GENOMIC DNA]</scope>
    <source>
        <strain evidence="6">TK-2024</strain>
        <tissue evidence="6">Old leaves</tissue>
    </source>
</reference>
<keyword evidence="4" id="KW-0804">Transcription</keyword>
<evidence type="ECO:0000256" key="5">
    <source>
        <dbReference type="ARBA" id="ARBA00023242"/>
    </source>
</evidence>